<gene>
    <name evidence="3" type="ORF">C7M51_02175</name>
</gene>
<proteinExistence type="predicted"/>
<feature type="transmembrane region" description="Helical" evidence="1">
    <location>
        <begin position="192"/>
        <end position="213"/>
    </location>
</feature>
<feature type="transmembrane region" description="Helical" evidence="1">
    <location>
        <begin position="134"/>
        <end position="152"/>
    </location>
</feature>
<dbReference type="AlphaFoldDB" id="A0A6P1Q0P9"/>
<feature type="transmembrane region" description="Helical" evidence="1">
    <location>
        <begin position="332"/>
        <end position="350"/>
    </location>
</feature>
<keyword evidence="4" id="KW-1185">Reference proteome</keyword>
<dbReference type="KEGG" id="mint:C7M51_02175"/>
<keyword evidence="1" id="KW-1133">Transmembrane helix</keyword>
<keyword evidence="1" id="KW-0812">Transmembrane</keyword>
<dbReference type="Pfam" id="PF01757">
    <property type="entry name" value="Acyl_transf_3"/>
    <property type="match status" value="1"/>
</dbReference>
<feature type="transmembrane region" description="Helical" evidence="1">
    <location>
        <begin position="161"/>
        <end position="180"/>
    </location>
</feature>
<accession>A0A6P1Q0P9</accession>
<feature type="transmembrane region" description="Helical" evidence="1">
    <location>
        <begin position="90"/>
        <end position="114"/>
    </location>
</feature>
<dbReference type="GO" id="GO:0016747">
    <property type="term" value="F:acyltransferase activity, transferring groups other than amino-acyl groups"/>
    <property type="evidence" value="ECO:0007669"/>
    <property type="project" value="InterPro"/>
</dbReference>
<dbReference type="Proteomes" id="UP000464053">
    <property type="component" value="Chromosome"/>
</dbReference>
<feature type="transmembrane region" description="Helical" evidence="1">
    <location>
        <begin position="295"/>
        <end position="320"/>
    </location>
</feature>
<dbReference type="InterPro" id="IPR002656">
    <property type="entry name" value="Acyl_transf_3_dom"/>
</dbReference>
<feature type="domain" description="Acyltransferase 3" evidence="2">
    <location>
        <begin position="44"/>
        <end position="371"/>
    </location>
</feature>
<reference evidence="3 4" key="1">
    <citation type="submission" date="2018-03" db="EMBL/GenBank/DDBJ databases">
        <title>Pantoea intestinalis SRCM103226 isolated form the mealworm.</title>
        <authorList>
            <person name="Jeong D.-Y."/>
            <person name="Kim J.W."/>
        </authorList>
    </citation>
    <scope>NUCLEOTIDE SEQUENCE [LARGE SCALE GENOMIC DNA]</scope>
    <source>
        <strain evidence="3 4">SRCM103226</strain>
    </source>
</reference>
<evidence type="ECO:0000256" key="1">
    <source>
        <dbReference type="SAM" id="Phobius"/>
    </source>
</evidence>
<name>A0A6P1Q0P9_9GAMM</name>
<dbReference type="EMBL" id="CP028271">
    <property type="protein sequence ID" value="QHM71882.1"/>
    <property type="molecule type" value="Genomic_DNA"/>
</dbReference>
<feature type="transmembrane region" description="Helical" evidence="1">
    <location>
        <begin position="220"/>
        <end position="238"/>
    </location>
</feature>
<organism evidence="3 4">
    <name type="scientific">Mixta intestinalis</name>
    <dbReference type="NCBI Taxonomy" id="1615494"/>
    <lineage>
        <taxon>Bacteria</taxon>
        <taxon>Pseudomonadati</taxon>
        <taxon>Pseudomonadota</taxon>
        <taxon>Gammaproteobacteria</taxon>
        <taxon>Enterobacterales</taxon>
        <taxon>Erwiniaceae</taxon>
        <taxon>Mixta</taxon>
    </lineage>
</organism>
<feature type="transmembrane region" description="Helical" evidence="1">
    <location>
        <begin position="270"/>
        <end position="289"/>
    </location>
</feature>
<keyword evidence="1" id="KW-0472">Membrane</keyword>
<protein>
    <recommendedName>
        <fullName evidence="2">Acyltransferase 3 domain-containing protein</fullName>
    </recommendedName>
</protein>
<feature type="transmembrane region" description="Helical" evidence="1">
    <location>
        <begin position="356"/>
        <end position="378"/>
    </location>
</feature>
<evidence type="ECO:0000259" key="2">
    <source>
        <dbReference type="Pfam" id="PF01757"/>
    </source>
</evidence>
<feature type="transmembrane region" description="Helical" evidence="1">
    <location>
        <begin position="6"/>
        <end position="25"/>
    </location>
</feature>
<dbReference type="PANTHER" id="PTHR23028">
    <property type="entry name" value="ACETYLTRANSFERASE"/>
    <property type="match status" value="1"/>
</dbReference>
<feature type="transmembrane region" description="Helical" evidence="1">
    <location>
        <begin position="244"/>
        <end position="263"/>
    </location>
</feature>
<dbReference type="InterPro" id="IPR050879">
    <property type="entry name" value="Acyltransferase_3"/>
</dbReference>
<evidence type="ECO:0000313" key="3">
    <source>
        <dbReference type="EMBL" id="QHM71882.1"/>
    </source>
</evidence>
<sequence>MTTLMLTPLSILYSITIPLAVFYLLTKTAPLNKLMSSETPGKYIYLDPVRGIAALLVFIHHSGMVYNQHVTGKFSPHGIFHYSSLIVRKVYIHFGQTSVMLFFMITGFLFFSKILNFDTPLNVRQFFKSRIKRLLPAMVSGFFLYILVIIILKDETQSNNFLSYIVSWFSFGFIGLPNLSDTIPGWSVTAGVFWTLVLEWKFYILIPFLSYFISNGKTAIIFLISTLGLIIYLYNINYLTEKEVSIYACFMSGLAIALIIKSYPLIMQKWLGNPFAAIFCMALYIYSFLNTANSYTLQITFSSFIFILIVISGNSFFGVLKLKPLHWAGKSSYGIYIMHALIMHLVFSLISNNIGYYKSIFISTVILCIVTLLNYIFVERKYMCISR</sequence>
<evidence type="ECO:0000313" key="4">
    <source>
        <dbReference type="Proteomes" id="UP000464053"/>
    </source>
</evidence>